<name>A0A8H6QRA2_9EURO</name>
<sequence length="272" mass="29978">MAPEIRGVNRTAVVALNLWGGEKLMLQAASATVAKTWWVSSSRVEHKNIGASIQAPDKTIYHTGGGGPGGFDSHVTVTGIASIHYNMGNVKFDREDTKAGPTTSPTHSFDQDNYYLSSTKYPFKKVEVRGRFFNPADDPPIERCYLRVSSGSPYQSTMLHYLWPIGSQQTRQAGSKRALATITINQRQGALCFTRFALAGLSLYPDNGGWYTNQFTIYDQYGNWGNFQAGKEDNYRRITMSAVNALLDEGLSSSEAFTPISPEEAASIDPRK</sequence>
<keyword evidence="2" id="KW-1185">Reference proteome</keyword>
<protein>
    <submittedName>
        <fullName evidence="1">Uncharacterized protein</fullName>
    </submittedName>
</protein>
<proteinExistence type="predicted"/>
<reference evidence="1" key="1">
    <citation type="submission" date="2020-06" db="EMBL/GenBank/DDBJ databases">
        <title>Draft genome sequences of strains closely related to Aspergillus parafelis and Aspergillus hiratsukae.</title>
        <authorList>
            <person name="Dos Santos R.A.C."/>
            <person name="Rivero-Menendez O."/>
            <person name="Steenwyk J.L."/>
            <person name="Mead M.E."/>
            <person name="Goldman G.H."/>
            <person name="Alastruey-Izquierdo A."/>
            <person name="Rokas A."/>
        </authorList>
    </citation>
    <scope>NUCLEOTIDE SEQUENCE</scope>
    <source>
        <strain evidence="1">CNM-CM7691</strain>
    </source>
</reference>
<gene>
    <name evidence="1" type="ORF">CNMCM7691_006029</name>
</gene>
<comment type="caution">
    <text evidence="1">The sequence shown here is derived from an EMBL/GenBank/DDBJ whole genome shotgun (WGS) entry which is preliminary data.</text>
</comment>
<dbReference type="AlphaFoldDB" id="A0A8H6QRA2"/>
<dbReference type="Proteomes" id="UP000641853">
    <property type="component" value="Unassembled WGS sequence"/>
</dbReference>
<evidence type="ECO:0000313" key="2">
    <source>
        <dbReference type="Proteomes" id="UP000641853"/>
    </source>
</evidence>
<dbReference type="EMBL" id="JACBAG010001894">
    <property type="protein sequence ID" value="KAF7177668.1"/>
    <property type="molecule type" value="Genomic_DNA"/>
</dbReference>
<accession>A0A8H6QRA2</accession>
<organism evidence="1 2">
    <name type="scientific">Aspergillus felis</name>
    <dbReference type="NCBI Taxonomy" id="1287682"/>
    <lineage>
        <taxon>Eukaryota</taxon>
        <taxon>Fungi</taxon>
        <taxon>Dikarya</taxon>
        <taxon>Ascomycota</taxon>
        <taxon>Pezizomycotina</taxon>
        <taxon>Eurotiomycetes</taxon>
        <taxon>Eurotiomycetidae</taxon>
        <taxon>Eurotiales</taxon>
        <taxon>Aspergillaceae</taxon>
        <taxon>Aspergillus</taxon>
        <taxon>Aspergillus subgen. Fumigati</taxon>
    </lineage>
</organism>
<evidence type="ECO:0000313" key="1">
    <source>
        <dbReference type="EMBL" id="KAF7177668.1"/>
    </source>
</evidence>